<dbReference type="EMBL" id="BAAAUV010000027">
    <property type="protein sequence ID" value="GAA3234965.1"/>
    <property type="molecule type" value="Genomic_DNA"/>
</dbReference>
<organism evidence="1 2">
    <name type="scientific">Actinocorallia longicatena</name>
    <dbReference type="NCBI Taxonomy" id="111803"/>
    <lineage>
        <taxon>Bacteria</taxon>
        <taxon>Bacillati</taxon>
        <taxon>Actinomycetota</taxon>
        <taxon>Actinomycetes</taxon>
        <taxon>Streptosporangiales</taxon>
        <taxon>Thermomonosporaceae</taxon>
        <taxon>Actinocorallia</taxon>
    </lineage>
</organism>
<keyword evidence="2" id="KW-1185">Reference proteome</keyword>
<reference evidence="2" key="1">
    <citation type="journal article" date="2019" name="Int. J. Syst. Evol. Microbiol.">
        <title>The Global Catalogue of Microorganisms (GCM) 10K type strain sequencing project: providing services to taxonomists for standard genome sequencing and annotation.</title>
        <authorList>
            <consortium name="The Broad Institute Genomics Platform"/>
            <consortium name="The Broad Institute Genome Sequencing Center for Infectious Disease"/>
            <person name="Wu L."/>
            <person name="Ma J."/>
        </authorList>
    </citation>
    <scope>NUCLEOTIDE SEQUENCE [LARGE SCALE GENOMIC DNA]</scope>
    <source>
        <strain evidence="2">JCM 9377</strain>
    </source>
</reference>
<dbReference type="Pfam" id="PF19692">
    <property type="entry name" value="DUF6193"/>
    <property type="match status" value="1"/>
</dbReference>
<dbReference type="Proteomes" id="UP001501237">
    <property type="component" value="Unassembled WGS sequence"/>
</dbReference>
<sequence length="242" mass="26297">MTRGADTSASEIFARLYPEIIAAGGLAEALTAAFRSAGFRDLRAVAREDGAADVDLGWGRFFVHLAAEERWFIFDLWWRGVRLLGGTTPDLLTVVELAGARSSGATLRELTNGWPCADSDEIAAAVDRADPALAVALHWRELRAARWAEPIRPLVEAAHADPRLRKLRPWTSHLSLHFSRCVGYPFTHDLPAIHPQERGYLVWDGDRLLGSADGPEEAVALVTAVLPADCAPAVLGTADDLD</sequence>
<accession>A0ABP6QJ86</accession>
<dbReference type="InterPro" id="IPR045682">
    <property type="entry name" value="DUF6193"/>
</dbReference>
<dbReference type="RefSeq" id="WP_344836773.1">
    <property type="nucleotide sequence ID" value="NZ_BAAAUV010000027.1"/>
</dbReference>
<name>A0ABP6QJ86_9ACTN</name>
<proteinExistence type="predicted"/>
<protein>
    <submittedName>
        <fullName evidence="1">Uncharacterized protein</fullName>
    </submittedName>
</protein>
<comment type="caution">
    <text evidence="1">The sequence shown here is derived from an EMBL/GenBank/DDBJ whole genome shotgun (WGS) entry which is preliminary data.</text>
</comment>
<evidence type="ECO:0000313" key="1">
    <source>
        <dbReference type="EMBL" id="GAA3234965.1"/>
    </source>
</evidence>
<evidence type="ECO:0000313" key="2">
    <source>
        <dbReference type="Proteomes" id="UP001501237"/>
    </source>
</evidence>
<gene>
    <name evidence="1" type="ORF">GCM10010468_68460</name>
</gene>